<dbReference type="InterPro" id="IPR000073">
    <property type="entry name" value="AB_hydrolase_1"/>
</dbReference>
<dbReference type="OrthoDB" id="7618865at2"/>
<keyword evidence="2" id="KW-0378">Hydrolase</keyword>
<dbReference type="Pfam" id="PF00561">
    <property type="entry name" value="Abhydrolase_1"/>
    <property type="match status" value="1"/>
</dbReference>
<accession>A0A4Q6Y7K6</accession>
<gene>
    <name evidence="2" type="ORF">EWE75_03160</name>
</gene>
<dbReference type="PRINTS" id="PR00111">
    <property type="entry name" value="ABHYDROLASE"/>
</dbReference>
<keyword evidence="3" id="KW-1185">Reference proteome</keyword>
<name>A0A4Q6Y7K6_9SPHN</name>
<feature type="domain" description="AB hydrolase-1" evidence="1">
    <location>
        <begin position="26"/>
        <end position="223"/>
    </location>
</feature>
<dbReference type="EMBL" id="SGIS01000003">
    <property type="protein sequence ID" value="RZF66004.1"/>
    <property type="molecule type" value="Genomic_DNA"/>
</dbReference>
<dbReference type="AlphaFoldDB" id="A0A4Q6Y7K6"/>
<dbReference type="Proteomes" id="UP000292085">
    <property type="component" value="Unassembled WGS sequence"/>
</dbReference>
<reference evidence="2 3" key="1">
    <citation type="submission" date="2019-02" db="EMBL/GenBank/DDBJ databases">
        <authorList>
            <person name="Li Y."/>
        </authorList>
    </citation>
    <scope>NUCLEOTIDE SEQUENCE [LARGE SCALE GENOMIC DNA]</scope>
    <source>
        <strain evidence="2 3">3-7</strain>
    </source>
</reference>
<dbReference type="InterPro" id="IPR000639">
    <property type="entry name" value="Epox_hydrolase-like"/>
</dbReference>
<sequence length="268" mass="28867">MTYLRRAYTDGPFGQIHFQSAAEGVPLVLLHQAVMHSDQFTNVFAPLMARGIRPIAIDMPGFGMSDATQHVPMVADYAQVVLPVLDALGIARAVVGGHHTGSLVATEAALRHPDRVRGLVMGGTMVMPDEERLGMRETFAEREKKYGPLPGGQHMVELFTTREHFAAGTISLARISDYVTQALVSRGPYWFGHHAAFSYDHISAIKAVAVPAMILSNSGDMIHDAAVAAHALRPDFPLVVIPGGGIDIVDQEPQAWADAIADFVATLP</sequence>
<protein>
    <submittedName>
        <fullName evidence="2">Alpha/beta hydrolase</fullName>
    </submittedName>
</protein>
<evidence type="ECO:0000313" key="2">
    <source>
        <dbReference type="EMBL" id="RZF66004.1"/>
    </source>
</evidence>
<organism evidence="2 3">
    <name type="scientific">Sphingomonas populi</name>
    <dbReference type="NCBI Taxonomy" id="2484750"/>
    <lineage>
        <taxon>Bacteria</taxon>
        <taxon>Pseudomonadati</taxon>
        <taxon>Pseudomonadota</taxon>
        <taxon>Alphaproteobacteria</taxon>
        <taxon>Sphingomonadales</taxon>
        <taxon>Sphingomonadaceae</taxon>
        <taxon>Sphingomonas</taxon>
    </lineage>
</organism>
<proteinExistence type="predicted"/>
<dbReference type="InterPro" id="IPR029058">
    <property type="entry name" value="AB_hydrolase_fold"/>
</dbReference>
<dbReference type="RefSeq" id="WP_130155242.1">
    <property type="nucleotide sequence ID" value="NZ_SGIS01000003.1"/>
</dbReference>
<dbReference type="GO" id="GO:0016787">
    <property type="term" value="F:hydrolase activity"/>
    <property type="evidence" value="ECO:0007669"/>
    <property type="project" value="UniProtKB-KW"/>
</dbReference>
<dbReference type="PANTHER" id="PTHR43798">
    <property type="entry name" value="MONOACYLGLYCEROL LIPASE"/>
    <property type="match status" value="1"/>
</dbReference>
<dbReference type="PRINTS" id="PR00412">
    <property type="entry name" value="EPOXHYDRLASE"/>
</dbReference>
<evidence type="ECO:0000259" key="1">
    <source>
        <dbReference type="Pfam" id="PF00561"/>
    </source>
</evidence>
<dbReference type="Gene3D" id="3.40.50.1820">
    <property type="entry name" value="alpha/beta hydrolase"/>
    <property type="match status" value="1"/>
</dbReference>
<comment type="caution">
    <text evidence="2">The sequence shown here is derived from an EMBL/GenBank/DDBJ whole genome shotgun (WGS) entry which is preliminary data.</text>
</comment>
<dbReference type="SUPFAM" id="SSF53474">
    <property type="entry name" value="alpha/beta-Hydrolases"/>
    <property type="match status" value="1"/>
</dbReference>
<evidence type="ECO:0000313" key="3">
    <source>
        <dbReference type="Proteomes" id="UP000292085"/>
    </source>
</evidence>
<dbReference type="InterPro" id="IPR050266">
    <property type="entry name" value="AB_hydrolase_sf"/>
</dbReference>